<feature type="transmembrane region" description="Helical" evidence="7">
    <location>
        <begin position="405"/>
        <end position="428"/>
    </location>
</feature>
<evidence type="ECO:0000313" key="10">
    <source>
        <dbReference type="Proteomes" id="UP000032233"/>
    </source>
</evidence>
<evidence type="ECO:0000313" key="9">
    <source>
        <dbReference type="EMBL" id="KIX14908.1"/>
    </source>
</evidence>
<feature type="domain" description="TRAP C4-dicarboxylate transport system permease DctM subunit" evidence="8">
    <location>
        <begin position="13"/>
        <end position="430"/>
    </location>
</feature>
<comment type="caution">
    <text evidence="9">The sequence shown here is derived from an EMBL/GenBank/DDBJ whole genome shotgun (WGS) entry which is preliminary data.</text>
</comment>
<feature type="transmembrane region" description="Helical" evidence="7">
    <location>
        <begin position="370"/>
        <end position="393"/>
    </location>
</feature>
<feature type="transmembrane region" description="Helical" evidence="7">
    <location>
        <begin position="6"/>
        <end position="39"/>
    </location>
</feature>
<feature type="transmembrane region" description="Helical" evidence="7">
    <location>
        <begin position="283"/>
        <end position="313"/>
    </location>
</feature>
<evidence type="ECO:0000259" key="8">
    <source>
        <dbReference type="Pfam" id="PF06808"/>
    </source>
</evidence>
<dbReference type="PATRIC" id="fig|1429043.3.peg.1510"/>
<feature type="transmembrane region" description="Helical" evidence="7">
    <location>
        <begin position="140"/>
        <end position="165"/>
    </location>
</feature>
<keyword evidence="10" id="KW-1185">Reference proteome</keyword>
<dbReference type="GO" id="GO:0022857">
    <property type="term" value="F:transmembrane transporter activity"/>
    <property type="evidence" value="ECO:0007669"/>
    <property type="project" value="TreeGrafter"/>
</dbReference>
<sequence length="441" mass="47051">MSPDQLAAVVMMGILLVMVIGGVHLAFALLFLSVVFGLIFQGDMIIPMAMLKFNGVMESEILIAVPLFVFMGTILEKSEVAEGVFQSLYELFGKIRGGLAIATVVTCTIFASCTGVIAATVTTMTLLAVPPMLKRNYNKGLATGVVCAGGSLGILIPPSVMLVMYGPMANLSVAQLFAAALFPGLLLAFLYLVYIAVGCWLRPELAPAIPDEEAVERGPALYKKAAKQMLPALFLIIAVLGSIIGGVASPTEASGVGAFGALLVAAAYKKLTYVKVRDAAYTTLIVTAMVFFIIIGAGIFNSVFLFLGGGALIKSILMAMPFGKWFVLSVMMGILFILGFFISWQGLLYVIVPIFLPVAISLGFDPLWFGLLVCLNLQMSFLTPPFAYAIFFVKGAAPPEVKTTDIYWGVIPFVLLQALAVLLCIVFPELVLWLPRVTLGA</sequence>
<keyword evidence="6 7" id="KW-0472">Membrane</keyword>
<evidence type="ECO:0000256" key="5">
    <source>
        <dbReference type="ARBA" id="ARBA00022989"/>
    </source>
</evidence>
<feature type="transmembrane region" description="Helical" evidence="7">
    <location>
        <begin position="51"/>
        <end position="75"/>
    </location>
</feature>
<dbReference type="Proteomes" id="UP000032233">
    <property type="component" value="Unassembled WGS sequence"/>
</dbReference>
<evidence type="ECO:0000256" key="4">
    <source>
        <dbReference type="ARBA" id="ARBA00022692"/>
    </source>
</evidence>
<keyword evidence="2" id="KW-1003">Cell membrane</keyword>
<dbReference type="STRING" id="1429043.X474_07100"/>
<name>A0A0D2HX14_9BACT</name>
<dbReference type="InParanoid" id="A0A0D2HX14"/>
<dbReference type="PANTHER" id="PTHR33362:SF7">
    <property type="entry name" value="SLL1103 PROTEIN"/>
    <property type="match status" value="1"/>
</dbReference>
<protein>
    <submittedName>
        <fullName evidence="9">C4-dicarboxylate ABC transporter</fullName>
    </submittedName>
</protein>
<dbReference type="Pfam" id="PF06808">
    <property type="entry name" value="DctM"/>
    <property type="match status" value="1"/>
</dbReference>
<keyword evidence="5 7" id="KW-1133">Transmembrane helix</keyword>
<reference evidence="9 10" key="1">
    <citation type="submission" date="2013-11" db="EMBL/GenBank/DDBJ databases">
        <title>Metagenomic analysis of a methanogenic consortium involved in long chain n-alkane degradation.</title>
        <authorList>
            <person name="Davidova I.A."/>
            <person name="Callaghan A.V."/>
            <person name="Wawrik B."/>
            <person name="Pruitt S."/>
            <person name="Marks C."/>
            <person name="Duncan K.E."/>
            <person name="Suflita J.M."/>
        </authorList>
    </citation>
    <scope>NUCLEOTIDE SEQUENCE [LARGE SCALE GENOMIC DNA]</scope>
    <source>
        <strain evidence="9 10">SPR</strain>
    </source>
</reference>
<keyword evidence="4 7" id="KW-0812">Transmembrane</keyword>
<comment type="subcellular location">
    <subcellularLocation>
        <location evidence="1">Cell inner membrane</location>
        <topology evidence="1">Multi-pass membrane protein</topology>
    </subcellularLocation>
</comment>
<dbReference type="InterPro" id="IPR010656">
    <property type="entry name" value="DctM"/>
</dbReference>
<keyword evidence="3" id="KW-0997">Cell inner membrane</keyword>
<dbReference type="PANTHER" id="PTHR33362">
    <property type="entry name" value="SIALIC ACID TRAP TRANSPORTER PERMEASE PROTEIN SIAT-RELATED"/>
    <property type="match status" value="1"/>
</dbReference>
<feature type="transmembrane region" description="Helical" evidence="7">
    <location>
        <begin position="229"/>
        <end position="247"/>
    </location>
</feature>
<dbReference type="NCBIfam" id="TIGR00786">
    <property type="entry name" value="dctM"/>
    <property type="match status" value="1"/>
</dbReference>
<accession>A0A0D2HX14</accession>
<proteinExistence type="predicted"/>
<dbReference type="PIRSF" id="PIRSF006066">
    <property type="entry name" value="HI0050"/>
    <property type="match status" value="1"/>
</dbReference>
<feature type="transmembrane region" description="Helical" evidence="7">
    <location>
        <begin position="95"/>
        <end position="128"/>
    </location>
</feature>
<dbReference type="RefSeq" id="WP_044347538.1">
    <property type="nucleotide sequence ID" value="NZ_AZAC01000008.1"/>
</dbReference>
<gene>
    <name evidence="9" type="ORF">X474_07100</name>
</gene>
<feature type="transmembrane region" description="Helical" evidence="7">
    <location>
        <begin position="177"/>
        <end position="201"/>
    </location>
</feature>
<organism evidence="9 10">
    <name type="scientific">Dethiosulfatarculus sandiegensis</name>
    <dbReference type="NCBI Taxonomy" id="1429043"/>
    <lineage>
        <taxon>Bacteria</taxon>
        <taxon>Pseudomonadati</taxon>
        <taxon>Thermodesulfobacteriota</taxon>
        <taxon>Desulfarculia</taxon>
        <taxon>Desulfarculales</taxon>
        <taxon>Desulfarculaceae</taxon>
        <taxon>Dethiosulfatarculus</taxon>
    </lineage>
</organism>
<evidence type="ECO:0000256" key="7">
    <source>
        <dbReference type="SAM" id="Phobius"/>
    </source>
</evidence>
<evidence type="ECO:0000256" key="6">
    <source>
        <dbReference type="ARBA" id="ARBA00023136"/>
    </source>
</evidence>
<evidence type="ECO:0000256" key="3">
    <source>
        <dbReference type="ARBA" id="ARBA00022519"/>
    </source>
</evidence>
<dbReference type="InterPro" id="IPR004681">
    <property type="entry name" value="TRAP_DctM"/>
</dbReference>
<dbReference type="AlphaFoldDB" id="A0A0D2HX14"/>
<dbReference type="GO" id="GO:0005886">
    <property type="term" value="C:plasma membrane"/>
    <property type="evidence" value="ECO:0007669"/>
    <property type="project" value="UniProtKB-SubCell"/>
</dbReference>
<feature type="transmembrane region" description="Helical" evidence="7">
    <location>
        <begin position="253"/>
        <end position="271"/>
    </location>
</feature>
<evidence type="ECO:0000256" key="2">
    <source>
        <dbReference type="ARBA" id="ARBA00022475"/>
    </source>
</evidence>
<evidence type="ECO:0000256" key="1">
    <source>
        <dbReference type="ARBA" id="ARBA00004429"/>
    </source>
</evidence>
<dbReference type="OrthoDB" id="9785600at2"/>
<dbReference type="EMBL" id="AZAC01000008">
    <property type="protein sequence ID" value="KIX14908.1"/>
    <property type="molecule type" value="Genomic_DNA"/>
</dbReference>